<organism evidence="2 3">
    <name type="scientific">Phytophthora boehmeriae</name>
    <dbReference type="NCBI Taxonomy" id="109152"/>
    <lineage>
        <taxon>Eukaryota</taxon>
        <taxon>Sar</taxon>
        <taxon>Stramenopiles</taxon>
        <taxon>Oomycota</taxon>
        <taxon>Peronosporomycetes</taxon>
        <taxon>Peronosporales</taxon>
        <taxon>Peronosporaceae</taxon>
        <taxon>Phytophthora</taxon>
    </lineage>
</organism>
<comment type="caution">
    <text evidence="2">The sequence shown here is derived from an EMBL/GenBank/DDBJ whole genome shotgun (WGS) entry which is preliminary data.</text>
</comment>
<gene>
    <name evidence="2" type="ORF">PHYBOEH_005951</name>
</gene>
<dbReference type="EMBL" id="JAGDFL010000309">
    <property type="protein sequence ID" value="KAG7393996.1"/>
    <property type="molecule type" value="Genomic_DNA"/>
</dbReference>
<evidence type="ECO:0000256" key="1">
    <source>
        <dbReference type="SAM" id="MobiDB-lite"/>
    </source>
</evidence>
<evidence type="ECO:0008006" key="4">
    <source>
        <dbReference type="Google" id="ProtNLM"/>
    </source>
</evidence>
<proteinExistence type="predicted"/>
<dbReference type="Proteomes" id="UP000693981">
    <property type="component" value="Unassembled WGS sequence"/>
</dbReference>
<dbReference type="AlphaFoldDB" id="A0A8T1WKQ0"/>
<sequence length="434" mass="49578">MTSLARMDPGILDELVDFLQTSEELAFPTAFALNEEDQKDLFVETAELLSSPTPDIVPPDSPFGTQASGGESSRGRDQSKEKQRKPRSKDAIRRSLYRERQKREKEELRREIDELSNQLAKLESCNGNTLLPQATDMALSNCLWKAIATRQHERRRAAEDEQQRLRTAINSRASLIEDLCGFMRKRVNDGPITNGDFEDMPRVHKRMRLEPTDSALFDTFIQELHAVYSQADRVIKECEAELSSGSISITKHKEGSTEYYQRTDRISLPFNFQQTCHSMWRMAYLKHRQVDREMYDGMEDPDNTIAMKFRVTNQRMGETVSLLQRVVVRRFAEPNRVVVVWKVFAEGEGVFRGMHSDETGWCIARPSTSSLSGTILDICDRQVPMHFSSSTSKEPVVNEFTQMVLSTGEEENLTAKAGLEKMLLDDALENTTNF</sequence>
<evidence type="ECO:0000313" key="2">
    <source>
        <dbReference type="EMBL" id="KAG7393996.1"/>
    </source>
</evidence>
<dbReference type="OrthoDB" id="156249at2759"/>
<keyword evidence="3" id="KW-1185">Reference proteome</keyword>
<name>A0A8T1WKQ0_9STRA</name>
<evidence type="ECO:0000313" key="3">
    <source>
        <dbReference type="Proteomes" id="UP000693981"/>
    </source>
</evidence>
<feature type="region of interest" description="Disordered" evidence="1">
    <location>
        <begin position="46"/>
        <end position="108"/>
    </location>
</feature>
<dbReference type="CDD" id="cd14686">
    <property type="entry name" value="bZIP"/>
    <property type="match status" value="1"/>
</dbReference>
<accession>A0A8T1WKQ0</accession>
<reference evidence="2" key="1">
    <citation type="submission" date="2021-02" db="EMBL/GenBank/DDBJ databases">
        <authorList>
            <person name="Palmer J.M."/>
        </authorList>
    </citation>
    <scope>NUCLEOTIDE SEQUENCE</scope>
    <source>
        <strain evidence="2">SCRP23</strain>
    </source>
</reference>
<feature type="compositionally biased region" description="Basic and acidic residues" evidence="1">
    <location>
        <begin position="88"/>
        <end position="108"/>
    </location>
</feature>
<protein>
    <recommendedName>
        <fullName evidence="4">M96 mating-specific protein family</fullName>
    </recommendedName>
</protein>